<dbReference type="GO" id="GO:0016995">
    <property type="term" value="F:cholesterol oxidase activity"/>
    <property type="evidence" value="ECO:0007669"/>
    <property type="project" value="UniProtKB-EC"/>
</dbReference>
<keyword evidence="11" id="KW-1207">Sterol metabolism</keyword>
<comment type="pathway">
    <text evidence="15">Steroid metabolism; cholesterol degradation.</text>
</comment>
<keyword evidence="13 20" id="KW-0413">Isomerase</keyword>
<dbReference type="SUPFAM" id="SSF51905">
    <property type="entry name" value="FAD/NAD(P)-binding domain"/>
    <property type="match status" value="1"/>
</dbReference>
<evidence type="ECO:0000256" key="6">
    <source>
        <dbReference type="ARBA" id="ARBA00022827"/>
    </source>
</evidence>
<evidence type="ECO:0000256" key="13">
    <source>
        <dbReference type="ARBA" id="ARBA00023235"/>
    </source>
</evidence>
<reference evidence="21" key="1">
    <citation type="journal article" date="2016" name="Front. Microbiol.">
        <title>Molecular Keys to the Janthinobacterium and Duganella spp. Interaction with the Plant Pathogen Fusarium graminearum.</title>
        <authorList>
            <person name="Haack F.S."/>
            <person name="Poehlein A."/>
            <person name="Kroger C."/>
            <person name="Voigt C.A."/>
            <person name="Piepenbring M."/>
            <person name="Bode H.B."/>
            <person name="Daniel R."/>
            <person name="Schafer W."/>
            <person name="Streit W.R."/>
        </authorList>
    </citation>
    <scope>NUCLEOTIDE SEQUENCE [LARGE SCALE GENOMIC DNA]</scope>
    <source>
        <strain evidence="21">T54</strain>
    </source>
</reference>
<dbReference type="PATRIC" id="fig|762836.4.peg.1625"/>
<proteinExistence type="inferred from homology"/>
<dbReference type="InterPro" id="IPR036188">
    <property type="entry name" value="FAD/NAD-bd_sf"/>
</dbReference>
<keyword evidence="3" id="KW-0153">Cholesterol metabolism</keyword>
<dbReference type="GO" id="GO:0004769">
    <property type="term" value="F:steroid Delta-isomerase activity"/>
    <property type="evidence" value="ECO:0007669"/>
    <property type="project" value="UniProtKB-EC"/>
</dbReference>
<evidence type="ECO:0000256" key="9">
    <source>
        <dbReference type="ARBA" id="ARBA00023014"/>
    </source>
</evidence>
<keyword evidence="12" id="KW-0753">Steroid metabolism</keyword>
<keyword evidence="8" id="KW-0408">Iron</keyword>
<evidence type="ECO:0000256" key="5">
    <source>
        <dbReference type="ARBA" id="ARBA00022723"/>
    </source>
</evidence>
<evidence type="ECO:0000259" key="19">
    <source>
        <dbReference type="PROSITE" id="PS50206"/>
    </source>
</evidence>
<accession>A0A1E7WZH1</accession>
<evidence type="ECO:0000256" key="7">
    <source>
        <dbReference type="ARBA" id="ARBA00023002"/>
    </source>
</evidence>
<evidence type="ECO:0000313" key="21">
    <source>
        <dbReference type="Proteomes" id="UP000175989"/>
    </source>
</evidence>
<comment type="similarity">
    <text evidence="2">Belongs to the GMC oxidoreductase family.</text>
</comment>
<protein>
    <recommendedName>
        <fullName evidence="17">Cholesterol oxidase</fullName>
        <ecNumber evidence="16">1.1.3.6</ecNumber>
        <ecNumber evidence="14">5.3.3.1</ecNumber>
    </recommendedName>
    <alternativeName>
        <fullName evidence="18">Cholesterol isomerase</fullName>
    </alternativeName>
</protein>
<dbReference type="InterPro" id="IPR017900">
    <property type="entry name" value="4Fe4S_Fe_S_CS"/>
</dbReference>
<evidence type="ECO:0000256" key="4">
    <source>
        <dbReference type="ARBA" id="ARBA00022630"/>
    </source>
</evidence>
<evidence type="ECO:0000256" key="12">
    <source>
        <dbReference type="ARBA" id="ARBA00023221"/>
    </source>
</evidence>
<keyword evidence="10" id="KW-0443">Lipid metabolism</keyword>
<comment type="caution">
    <text evidence="20">The sequence shown here is derived from an EMBL/GenBank/DDBJ whole genome shotgun (WGS) entry which is preliminary data.</text>
</comment>
<evidence type="ECO:0000256" key="14">
    <source>
        <dbReference type="ARBA" id="ARBA00038856"/>
    </source>
</evidence>
<dbReference type="EMBL" id="LROM01000066">
    <property type="protein sequence ID" value="OFA05442.1"/>
    <property type="molecule type" value="Genomic_DNA"/>
</dbReference>
<keyword evidence="5" id="KW-0479">Metal-binding</keyword>
<keyword evidence="7 20" id="KW-0560">Oxidoreductase</keyword>
<evidence type="ECO:0000256" key="17">
    <source>
        <dbReference type="ARBA" id="ARBA00049744"/>
    </source>
</evidence>
<evidence type="ECO:0000256" key="11">
    <source>
        <dbReference type="ARBA" id="ARBA00023166"/>
    </source>
</evidence>
<dbReference type="GO" id="GO:0051536">
    <property type="term" value="F:iron-sulfur cluster binding"/>
    <property type="evidence" value="ECO:0007669"/>
    <property type="project" value="UniProtKB-KW"/>
</dbReference>
<dbReference type="InterPro" id="IPR052542">
    <property type="entry name" value="Cholesterol_Oxidase"/>
</dbReference>
<gene>
    <name evidence="20" type="primary">choD</name>
    <name evidence="20" type="ORF">DUPY_15560</name>
</gene>
<dbReference type="Pfam" id="PF05199">
    <property type="entry name" value="GMC_oxred_C"/>
    <property type="match status" value="1"/>
</dbReference>
<evidence type="ECO:0000256" key="10">
    <source>
        <dbReference type="ARBA" id="ARBA00023098"/>
    </source>
</evidence>
<keyword evidence="6" id="KW-0274">FAD</keyword>
<evidence type="ECO:0000313" key="20">
    <source>
        <dbReference type="EMBL" id="OFA05442.1"/>
    </source>
</evidence>
<evidence type="ECO:0000256" key="15">
    <source>
        <dbReference type="ARBA" id="ARBA00049645"/>
    </source>
</evidence>
<sequence length="531" mass="57567">MHRDYDFVIIGSGFGGSVSALRLVEKGYRVVVVEQGRRWSADNLPKTTWSLSRWLWRPALGLNGFFSMQFFRHVVVLHGNAVGGGSITYGNTLLVPPATVWSQGSWAGLNDWQAVMPGHFETAKRMLGVTTNQLLGPADLRLREMAAAVGVEKSFYPTEVGVFFGKPGVTYPDPYFGGAGPARTACDGCGGCMVGCGKNAKNTLDKNYLYLAEQQGAALFAETRVADVRPLNDKADGADGYRVELLVVSGPERGQRRRISCRGVVFAASSLGTQDLLFRLRDKGSLPNISDALGKYVRTNAESLIGVRFPGSGPDLSRGVAIGSGIHIDTHTHIETVRYPEGSDAMGMLTTVMTLGRPGWTRIVTWAATLLKLLVTRPVTTLRALSPRGWARESMIFLCMQTLDGHLTMKLKRRWFWPFSKQLTTHGARIPTFIPSANDFTIKAARATGGVPLTSMTEILLNIPMTAHCMGGAGIGRTPAEGVCDGRNRVFGYRNMYICDGSMLGANLGVNPSLTITALTEHAMSHVPPRA</sequence>
<dbReference type="RefSeq" id="WP_070247261.1">
    <property type="nucleotide sequence ID" value="NZ_LROM01000066.1"/>
</dbReference>
<organism evidence="20 21">
    <name type="scientific">Duganella phyllosphaerae</name>
    <dbReference type="NCBI Taxonomy" id="762836"/>
    <lineage>
        <taxon>Bacteria</taxon>
        <taxon>Pseudomonadati</taxon>
        <taxon>Pseudomonadota</taxon>
        <taxon>Betaproteobacteria</taxon>
        <taxon>Burkholderiales</taxon>
        <taxon>Oxalobacteraceae</taxon>
        <taxon>Telluria group</taxon>
        <taxon>Duganella</taxon>
    </lineage>
</organism>
<dbReference type="GO" id="GO:0046872">
    <property type="term" value="F:metal ion binding"/>
    <property type="evidence" value="ECO:0007669"/>
    <property type="project" value="UniProtKB-KW"/>
</dbReference>
<dbReference type="Proteomes" id="UP000175989">
    <property type="component" value="Unassembled WGS sequence"/>
</dbReference>
<dbReference type="EC" id="5.3.3.1" evidence="14"/>
<dbReference type="PROSITE" id="PS50206">
    <property type="entry name" value="RHODANESE_3"/>
    <property type="match status" value="1"/>
</dbReference>
<dbReference type="EC" id="1.1.3.6" evidence="16"/>
<dbReference type="InterPro" id="IPR001763">
    <property type="entry name" value="Rhodanese-like_dom"/>
</dbReference>
<dbReference type="GO" id="GO:0008203">
    <property type="term" value="P:cholesterol metabolic process"/>
    <property type="evidence" value="ECO:0007669"/>
    <property type="project" value="UniProtKB-KW"/>
</dbReference>
<dbReference type="AlphaFoldDB" id="A0A1E7WZH1"/>
<evidence type="ECO:0000256" key="2">
    <source>
        <dbReference type="ARBA" id="ARBA00010790"/>
    </source>
</evidence>
<evidence type="ECO:0000256" key="16">
    <source>
        <dbReference type="ARBA" id="ARBA00049723"/>
    </source>
</evidence>
<dbReference type="InterPro" id="IPR007867">
    <property type="entry name" value="GMC_OxRtase_C"/>
</dbReference>
<dbReference type="PANTHER" id="PTHR47470:SF1">
    <property type="entry name" value="FAD-DEPENDENT OXIDOREDUCTASE 2 FAD BINDING DOMAIN-CONTAINING PROTEIN"/>
    <property type="match status" value="1"/>
</dbReference>
<dbReference type="Pfam" id="PF13450">
    <property type="entry name" value="NAD_binding_8"/>
    <property type="match status" value="1"/>
</dbReference>
<dbReference type="Gene3D" id="3.50.50.60">
    <property type="entry name" value="FAD/NAD(P)-binding domain"/>
    <property type="match status" value="3"/>
</dbReference>
<evidence type="ECO:0000256" key="8">
    <source>
        <dbReference type="ARBA" id="ARBA00023004"/>
    </source>
</evidence>
<keyword evidence="21" id="KW-1185">Reference proteome</keyword>
<evidence type="ECO:0000256" key="3">
    <source>
        <dbReference type="ARBA" id="ARBA00022548"/>
    </source>
</evidence>
<dbReference type="PANTHER" id="PTHR47470">
    <property type="entry name" value="CHOLESTEROL OXIDASE"/>
    <property type="match status" value="1"/>
</dbReference>
<comment type="cofactor">
    <cofactor evidence="1">
        <name>FAD</name>
        <dbReference type="ChEBI" id="CHEBI:57692"/>
    </cofactor>
</comment>
<evidence type="ECO:0000256" key="18">
    <source>
        <dbReference type="ARBA" id="ARBA00049778"/>
    </source>
</evidence>
<evidence type="ECO:0000256" key="1">
    <source>
        <dbReference type="ARBA" id="ARBA00001974"/>
    </source>
</evidence>
<feature type="domain" description="Rhodanese" evidence="19">
    <location>
        <begin position="11"/>
        <end position="48"/>
    </location>
</feature>
<keyword evidence="9" id="KW-0411">Iron-sulfur</keyword>
<keyword evidence="4" id="KW-0285">Flavoprotein</keyword>
<dbReference type="PROSITE" id="PS00198">
    <property type="entry name" value="4FE4S_FER_1"/>
    <property type="match status" value="1"/>
</dbReference>
<name>A0A1E7WZH1_9BURK</name>